<name>A0A0M0K203_9EUKA</name>
<feature type="compositionally biased region" description="Basic and acidic residues" evidence="1">
    <location>
        <begin position="299"/>
        <end position="309"/>
    </location>
</feature>
<proteinExistence type="predicted"/>
<dbReference type="EMBL" id="JWZX01001672">
    <property type="protein sequence ID" value="KOO32840.1"/>
    <property type="molecule type" value="Genomic_DNA"/>
</dbReference>
<dbReference type="AlphaFoldDB" id="A0A0M0K203"/>
<sequence>MPPNEAVHSNKFFTSYDATPELVPTGTDASLFDRYAGSGSAGRSRRGHSPTRTSRMRATGSKITCYLNTECDKGRATVIHLPEECDTLGEVLPKIQHHMQLDKRMLYAAELFFPSGEKIITYPQLIDAAALDTAIIVGCGEPFDPSTIPFDILEFHLQGGGREAPKKVKKELAIKRQQFAAERAETVRSSGHGVFPNSAAVVTARSMTVENNRQQAAHMRHEYMEQLMYRASQQQELISRVQQNNAMHKLERNESKARRQTYEVARLAKIDDEKKIAKEIVRSKREVLHNRLLRNHDRVKADYDAEHGKKSSQRRSLVNKSGPEVTL</sequence>
<accession>A0A0M0K203</accession>
<feature type="region of interest" description="Disordered" evidence="1">
    <location>
        <begin position="299"/>
        <end position="327"/>
    </location>
</feature>
<comment type="caution">
    <text evidence="2">The sequence shown here is derived from an EMBL/GenBank/DDBJ whole genome shotgun (WGS) entry which is preliminary data.</text>
</comment>
<evidence type="ECO:0000313" key="2">
    <source>
        <dbReference type="EMBL" id="KOO32840.1"/>
    </source>
</evidence>
<organism evidence="2 3">
    <name type="scientific">Chrysochromulina tobinii</name>
    <dbReference type="NCBI Taxonomy" id="1460289"/>
    <lineage>
        <taxon>Eukaryota</taxon>
        <taxon>Haptista</taxon>
        <taxon>Haptophyta</taxon>
        <taxon>Prymnesiophyceae</taxon>
        <taxon>Prymnesiales</taxon>
        <taxon>Chrysochromulinaceae</taxon>
        <taxon>Chrysochromulina</taxon>
    </lineage>
</organism>
<keyword evidence="3" id="KW-1185">Reference proteome</keyword>
<gene>
    <name evidence="2" type="ORF">Ctob_014448</name>
</gene>
<reference evidence="3" key="1">
    <citation type="journal article" date="2015" name="PLoS Genet.">
        <title>Genome Sequence and Transcriptome Analyses of Chrysochromulina tobin: Metabolic Tools for Enhanced Algal Fitness in the Prominent Order Prymnesiales (Haptophyceae).</title>
        <authorList>
            <person name="Hovde B.T."/>
            <person name="Deodato C.R."/>
            <person name="Hunsperger H.M."/>
            <person name="Ryken S.A."/>
            <person name="Yost W."/>
            <person name="Jha R.K."/>
            <person name="Patterson J."/>
            <person name="Monnat R.J. Jr."/>
            <person name="Barlow S.B."/>
            <person name="Starkenburg S.R."/>
            <person name="Cattolico R.A."/>
        </authorList>
    </citation>
    <scope>NUCLEOTIDE SEQUENCE</scope>
    <source>
        <strain evidence="3">CCMP291</strain>
    </source>
</reference>
<protein>
    <submittedName>
        <fullName evidence="2">Uncharacterized protein</fullName>
    </submittedName>
</protein>
<feature type="region of interest" description="Disordered" evidence="1">
    <location>
        <begin position="34"/>
        <end position="56"/>
    </location>
</feature>
<evidence type="ECO:0000313" key="3">
    <source>
        <dbReference type="Proteomes" id="UP000037460"/>
    </source>
</evidence>
<evidence type="ECO:0000256" key="1">
    <source>
        <dbReference type="SAM" id="MobiDB-lite"/>
    </source>
</evidence>
<dbReference type="Proteomes" id="UP000037460">
    <property type="component" value="Unassembled WGS sequence"/>
</dbReference>